<dbReference type="EMBL" id="OLKH01000048">
    <property type="protein sequence ID" value="SPE76179.1"/>
    <property type="molecule type" value="Genomic_DNA"/>
</dbReference>
<evidence type="ECO:0000259" key="3">
    <source>
        <dbReference type="Pfam" id="PF00465"/>
    </source>
</evidence>
<organism evidence="5 6">
    <name type="scientific">Flavobacterium columnare</name>
    <dbReference type="NCBI Taxonomy" id="996"/>
    <lineage>
        <taxon>Bacteria</taxon>
        <taxon>Pseudomonadati</taxon>
        <taxon>Bacteroidota</taxon>
        <taxon>Flavobacteriia</taxon>
        <taxon>Flavobacteriales</taxon>
        <taxon>Flavobacteriaceae</taxon>
        <taxon>Flavobacterium</taxon>
    </lineage>
</organism>
<dbReference type="InterPro" id="IPR018211">
    <property type="entry name" value="ADH_Fe_CS"/>
</dbReference>
<protein>
    <submittedName>
        <fullName evidence="5">Alcohol dehydrogenase YqhD</fullName>
        <ecNumber evidence="5">1.1.1.-</ecNumber>
    </submittedName>
</protein>
<evidence type="ECO:0000259" key="4">
    <source>
        <dbReference type="Pfam" id="PF25137"/>
    </source>
</evidence>
<evidence type="ECO:0000313" key="5">
    <source>
        <dbReference type="EMBL" id="SPE76179.1"/>
    </source>
</evidence>
<dbReference type="Pfam" id="PF25137">
    <property type="entry name" value="ADH_Fe_C"/>
    <property type="match status" value="1"/>
</dbReference>
<proteinExistence type="inferred from homology"/>
<feature type="domain" description="Fe-containing alcohol dehydrogenase-like C-terminal" evidence="4">
    <location>
        <begin position="198"/>
        <end position="392"/>
    </location>
</feature>
<dbReference type="EC" id="1.1.1.-" evidence="5"/>
<dbReference type="AlphaFoldDB" id="A0A2N9P772"/>
<dbReference type="Pfam" id="PF00465">
    <property type="entry name" value="Fe-ADH"/>
    <property type="match status" value="1"/>
</dbReference>
<dbReference type="SUPFAM" id="SSF56796">
    <property type="entry name" value="Dehydroquinate synthase-like"/>
    <property type="match status" value="1"/>
</dbReference>
<sequence length="394" mass="43988">MFLNTKNMTNFELYNPVNYIFGKGQITKLTELVPQNTKILLTYGGGSIFKNGIYDQVKTALKGFDVVEFGGIEPNPRFETLMKAVQIIREQNIGFIIAVGGGSVIDGTKFISGAVKYQGDEVEILRQRVLFKELSEVVPFGTVLTLPATGSEMNSGAVITIEETQEKLTLGGSALFPQFSICDPTVIESLPKRQLQNGVVDAFTHVMEQYLTYPHDALLQDRIAESILQTLVEIGPSIVENPADYKLASNFMWCCTMALNGLIQKGVPSDWATHMIGHELTALYEIDHARTLAIIGPNLYRVMFDTKKEKLAQYGKRVWNLTGSDDEIAEKAIEKTTAFFHVMGMLTRLSENTENYSETASIVVNRFEERGWEALGEKQNITPEKVRAIIEMSY</sequence>
<dbReference type="Gene3D" id="3.40.50.1970">
    <property type="match status" value="1"/>
</dbReference>
<dbReference type="GO" id="GO:0005829">
    <property type="term" value="C:cytosol"/>
    <property type="evidence" value="ECO:0007669"/>
    <property type="project" value="TreeGrafter"/>
</dbReference>
<feature type="domain" description="Alcohol dehydrogenase iron-type/glycerol dehydrogenase GldA" evidence="3">
    <location>
        <begin position="16"/>
        <end position="184"/>
    </location>
</feature>
<dbReference type="PROSITE" id="PS00060">
    <property type="entry name" value="ADH_IRON_2"/>
    <property type="match status" value="1"/>
</dbReference>
<dbReference type="GO" id="GO:1990002">
    <property type="term" value="F:methylglyoxal reductase (NADPH) (acetol producing) activity"/>
    <property type="evidence" value="ECO:0007669"/>
    <property type="project" value="TreeGrafter"/>
</dbReference>
<accession>A0A2N9P772</accession>
<dbReference type="GO" id="GO:0046872">
    <property type="term" value="F:metal ion binding"/>
    <property type="evidence" value="ECO:0007669"/>
    <property type="project" value="InterPro"/>
</dbReference>
<dbReference type="InterPro" id="IPR001670">
    <property type="entry name" value="ADH_Fe/GldA"/>
</dbReference>
<dbReference type="Gene3D" id="1.20.1090.10">
    <property type="entry name" value="Dehydroquinate synthase-like - alpha domain"/>
    <property type="match status" value="1"/>
</dbReference>
<dbReference type="Proteomes" id="UP000238180">
    <property type="component" value="Unassembled WGS sequence"/>
</dbReference>
<evidence type="ECO:0000256" key="1">
    <source>
        <dbReference type="ARBA" id="ARBA00007358"/>
    </source>
</evidence>
<reference evidence="5 6" key="1">
    <citation type="submission" date="2018-02" db="EMBL/GenBank/DDBJ databases">
        <authorList>
            <person name="Cohen D.B."/>
            <person name="Kent A.D."/>
        </authorList>
    </citation>
    <scope>NUCLEOTIDE SEQUENCE [LARGE SCALE GENOMIC DNA]</scope>
    <source>
        <strain evidence="5">CIP109753</strain>
    </source>
</reference>
<dbReference type="PANTHER" id="PTHR43633">
    <property type="entry name" value="ALCOHOL DEHYDROGENASE YQHD"/>
    <property type="match status" value="1"/>
</dbReference>
<dbReference type="PANTHER" id="PTHR43633:SF1">
    <property type="entry name" value="ALCOHOL DEHYDROGENASE YQHD"/>
    <property type="match status" value="1"/>
</dbReference>
<name>A0A2N9P772_9FLAO</name>
<comment type="similarity">
    <text evidence="1">Belongs to the iron-containing alcohol dehydrogenase family.</text>
</comment>
<gene>
    <name evidence="5" type="primary">yqhD</name>
    <name evidence="5" type="ORF">FLACOL_00157</name>
</gene>
<dbReference type="FunFam" id="3.40.50.1970:FF:000003">
    <property type="entry name" value="Alcohol dehydrogenase, iron-containing"/>
    <property type="match status" value="1"/>
</dbReference>
<evidence type="ECO:0000313" key="6">
    <source>
        <dbReference type="Proteomes" id="UP000238180"/>
    </source>
</evidence>
<dbReference type="CDD" id="cd08187">
    <property type="entry name" value="BDH"/>
    <property type="match status" value="1"/>
</dbReference>
<dbReference type="GO" id="GO:0008106">
    <property type="term" value="F:alcohol dehydrogenase (NADP+) activity"/>
    <property type="evidence" value="ECO:0007669"/>
    <property type="project" value="TreeGrafter"/>
</dbReference>
<dbReference type="InterPro" id="IPR044731">
    <property type="entry name" value="BDH-like"/>
</dbReference>
<keyword evidence="2 5" id="KW-0560">Oxidoreductase</keyword>
<dbReference type="InterPro" id="IPR056798">
    <property type="entry name" value="ADH_Fe_C"/>
</dbReference>
<evidence type="ECO:0000256" key="2">
    <source>
        <dbReference type="ARBA" id="ARBA00023002"/>
    </source>
</evidence>
<dbReference type="GO" id="GO:1990362">
    <property type="term" value="F:butanol dehydrogenase (NAD+) activity"/>
    <property type="evidence" value="ECO:0007669"/>
    <property type="project" value="InterPro"/>
</dbReference>